<dbReference type="AlphaFoldDB" id="A0A3A8PIG3"/>
<protein>
    <submittedName>
        <fullName evidence="2">Uncharacterized protein</fullName>
    </submittedName>
</protein>
<evidence type="ECO:0000313" key="2">
    <source>
        <dbReference type="EMBL" id="RKH56127.1"/>
    </source>
</evidence>
<feature type="region of interest" description="Disordered" evidence="1">
    <location>
        <begin position="1"/>
        <end position="25"/>
    </location>
</feature>
<feature type="compositionally biased region" description="Polar residues" evidence="1">
    <location>
        <begin position="13"/>
        <end position="25"/>
    </location>
</feature>
<comment type="caution">
    <text evidence="2">The sequence shown here is derived from an EMBL/GenBank/DDBJ whole genome shotgun (WGS) entry which is preliminary data.</text>
</comment>
<accession>A0A3A8PIG3</accession>
<evidence type="ECO:0000313" key="3">
    <source>
        <dbReference type="Proteomes" id="UP000267003"/>
    </source>
</evidence>
<keyword evidence="3" id="KW-1185">Reference proteome</keyword>
<gene>
    <name evidence="2" type="ORF">D7W81_34750</name>
</gene>
<organism evidence="2 3">
    <name type="scientific">Corallococcus aberystwythensis</name>
    <dbReference type="NCBI Taxonomy" id="2316722"/>
    <lineage>
        <taxon>Bacteria</taxon>
        <taxon>Pseudomonadati</taxon>
        <taxon>Myxococcota</taxon>
        <taxon>Myxococcia</taxon>
        <taxon>Myxococcales</taxon>
        <taxon>Cystobacterineae</taxon>
        <taxon>Myxococcaceae</taxon>
        <taxon>Corallococcus</taxon>
    </lineage>
</organism>
<proteinExistence type="predicted"/>
<evidence type="ECO:0000256" key="1">
    <source>
        <dbReference type="SAM" id="MobiDB-lite"/>
    </source>
</evidence>
<name>A0A3A8PIG3_9BACT</name>
<dbReference type="EMBL" id="RAWK01000296">
    <property type="protein sequence ID" value="RKH56127.1"/>
    <property type="molecule type" value="Genomic_DNA"/>
</dbReference>
<dbReference type="RefSeq" id="WP_120559685.1">
    <property type="nucleotide sequence ID" value="NZ_RAWK01000296.1"/>
</dbReference>
<sequence>MNIAAPRSERSSAQEPPSSASGTTTLDQTTWNFVNTIYCYQSTGHNCYVGAWSPRCPSDPEAKECWNPNTICYRVADDYEVEVFECR</sequence>
<dbReference type="Proteomes" id="UP000267003">
    <property type="component" value="Unassembled WGS sequence"/>
</dbReference>
<reference evidence="3" key="1">
    <citation type="submission" date="2018-09" db="EMBL/GenBank/DDBJ databases">
        <authorList>
            <person name="Livingstone P.G."/>
            <person name="Whitworth D.E."/>
        </authorList>
    </citation>
    <scope>NUCLEOTIDE SEQUENCE [LARGE SCALE GENOMIC DNA]</scope>
    <source>
        <strain evidence="3">AB050A</strain>
    </source>
</reference>